<keyword evidence="2" id="KW-0238">DNA-binding</keyword>
<dbReference type="Pfam" id="PF00392">
    <property type="entry name" value="GntR"/>
    <property type="match status" value="1"/>
</dbReference>
<keyword evidence="6" id="KW-1185">Reference proteome</keyword>
<gene>
    <name evidence="5" type="ORF">K3769_18120</name>
</gene>
<name>A0ABT3V3U5_9ACTN</name>
<evidence type="ECO:0000313" key="5">
    <source>
        <dbReference type="EMBL" id="MCX4234669.1"/>
    </source>
</evidence>
<dbReference type="InterPro" id="IPR028978">
    <property type="entry name" value="Chorismate_lyase_/UTRA_dom_sf"/>
</dbReference>
<accession>A0ABT3V3U5</accession>
<evidence type="ECO:0000256" key="2">
    <source>
        <dbReference type="ARBA" id="ARBA00023125"/>
    </source>
</evidence>
<dbReference type="Gene3D" id="3.40.1410.10">
    <property type="entry name" value="Chorismate lyase-like"/>
    <property type="match status" value="1"/>
</dbReference>
<dbReference type="Gene3D" id="1.10.10.10">
    <property type="entry name" value="Winged helix-like DNA-binding domain superfamily/Winged helix DNA-binding domain"/>
    <property type="match status" value="1"/>
</dbReference>
<dbReference type="CDD" id="cd07377">
    <property type="entry name" value="WHTH_GntR"/>
    <property type="match status" value="1"/>
</dbReference>
<dbReference type="PANTHER" id="PTHR44846:SF17">
    <property type="entry name" value="GNTR-FAMILY TRANSCRIPTIONAL REGULATOR"/>
    <property type="match status" value="1"/>
</dbReference>
<dbReference type="SUPFAM" id="SSF46785">
    <property type="entry name" value="Winged helix' DNA-binding domain"/>
    <property type="match status" value="1"/>
</dbReference>
<evidence type="ECO:0000313" key="6">
    <source>
        <dbReference type="Proteomes" id="UP001165590"/>
    </source>
</evidence>
<dbReference type="SMART" id="SM00345">
    <property type="entry name" value="HTH_GNTR"/>
    <property type="match status" value="1"/>
</dbReference>
<organism evidence="5 6">
    <name type="scientific">Streptomyces ortus</name>
    <dbReference type="NCBI Taxonomy" id="2867268"/>
    <lineage>
        <taxon>Bacteria</taxon>
        <taxon>Bacillati</taxon>
        <taxon>Actinomycetota</taxon>
        <taxon>Actinomycetes</taxon>
        <taxon>Kitasatosporales</taxon>
        <taxon>Streptomycetaceae</taxon>
        <taxon>Streptomyces</taxon>
    </lineage>
</organism>
<dbReference type="Proteomes" id="UP001165590">
    <property type="component" value="Unassembled WGS sequence"/>
</dbReference>
<dbReference type="InterPro" id="IPR000524">
    <property type="entry name" value="Tscrpt_reg_HTH_GntR"/>
</dbReference>
<proteinExistence type="predicted"/>
<dbReference type="Pfam" id="PF07702">
    <property type="entry name" value="UTRA"/>
    <property type="match status" value="1"/>
</dbReference>
<feature type="domain" description="HTH gntR-type" evidence="4">
    <location>
        <begin position="8"/>
        <end position="76"/>
    </location>
</feature>
<dbReference type="SMART" id="SM00866">
    <property type="entry name" value="UTRA"/>
    <property type="match status" value="1"/>
</dbReference>
<keyword evidence="3" id="KW-0804">Transcription</keyword>
<dbReference type="RefSeq" id="WP_267027448.1">
    <property type="nucleotide sequence ID" value="NZ_JAIFZO010000002.1"/>
</dbReference>
<evidence type="ECO:0000259" key="4">
    <source>
        <dbReference type="PROSITE" id="PS50949"/>
    </source>
</evidence>
<comment type="caution">
    <text evidence="5">The sequence shown here is derived from an EMBL/GenBank/DDBJ whole genome shotgun (WGS) entry which is preliminary data.</text>
</comment>
<sequence length="245" mass="26471">MSGPTSALPPYRRIAAQIKGQIERGELDPGDRIPSVRDIVRDEGVSVATATRVAGVLRAEGYAETIQGIGTVARMPSKITTGPDRLQLQRTTGTGFRPGERVEIVSADVVPADAEVADALGVDEGVPVVQRRRRYLDEDGVIALSTSWLPGELGEAAPELTSTGPLPKMTFGLIEDRTGRRAVKRRDVVAIRAVPEDLAPLLDLEAGSLALTMANTYWDQYGQVTEFARDFMGPDRELAADYDLE</sequence>
<dbReference type="InterPro" id="IPR036388">
    <property type="entry name" value="WH-like_DNA-bd_sf"/>
</dbReference>
<dbReference type="InterPro" id="IPR050679">
    <property type="entry name" value="Bact_HTH_transcr_reg"/>
</dbReference>
<dbReference type="SUPFAM" id="SSF64288">
    <property type="entry name" value="Chorismate lyase-like"/>
    <property type="match status" value="1"/>
</dbReference>
<dbReference type="InterPro" id="IPR036390">
    <property type="entry name" value="WH_DNA-bd_sf"/>
</dbReference>
<evidence type="ECO:0000256" key="3">
    <source>
        <dbReference type="ARBA" id="ARBA00023163"/>
    </source>
</evidence>
<keyword evidence="1" id="KW-0805">Transcription regulation</keyword>
<evidence type="ECO:0000256" key="1">
    <source>
        <dbReference type="ARBA" id="ARBA00023015"/>
    </source>
</evidence>
<dbReference type="InterPro" id="IPR011663">
    <property type="entry name" value="UTRA"/>
</dbReference>
<dbReference type="PROSITE" id="PS50949">
    <property type="entry name" value="HTH_GNTR"/>
    <property type="match status" value="1"/>
</dbReference>
<dbReference type="EMBL" id="JAIFZO010000002">
    <property type="protein sequence ID" value="MCX4234669.1"/>
    <property type="molecule type" value="Genomic_DNA"/>
</dbReference>
<protein>
    <submittedName>
        <fullName evidence="5">GntR family transcriptional regulator</fullName>
    </submittedName>
</protein>
<reference evidence="5" key="1">
    <citation type="journal article" date="2022" name="bioRxiv">
        <title>Discovery and biosynthetic assessment of Streptomyces ortus sp nov. isolated from a deep-sea sponge.</title>
        <authorList>
            <person name="Williams S.E."/>
        </authorList>
    </citation>
    <scope>NUCLEOTIDE SEQUENCE</scope>
    <source>
        <strain evidence="5">A15ISP2-DRY2</strain>
    </source>
</reference>
<dbReference type="PANTHER" id="PTHR44846">
    <property type="entry name" value="MANNOSYL-D-GLYCERATE TRANSPORT/METABOLISM SYSTEM REPRESSOR MNGR-RELATED"/>
    <property type="match status" value="1"/>
</dbReference>